<organism evidence="1 2">
    <name type="scientific">Acorus calamus</name>
    <name type="common">Sweet flag</name>
    <dbReference type="NCBI Taxonomy" id="4465"/>
    <lineage>
        <taxon>Eukaryota</taxon>
        <taxon>Viridiplantae</taxon>
        <taxon>Streptophyta</taxon>
        <taxon>Embryophyta</taxon>
        <taxon>Tracheophyta</taxon>
        <taxon>Spermatophyta</taxon>
        <taxon>Magnoliopsida</taxon>
        <taxon>Liliopsida</taxon>
        <taxon>Acoraceae</taxon>
        <taxon>Acorus</taxon>
    </lineage>
</organism>
<keyword evidence="2" id="KW-1185">Reference proteome</keyword>
<sequence>MELLPKNFGRLKPCKRFFSGGCGNASCDVRTHVFIGGLYVFKSFDSQRHVSKVSVGKELLSYIEKMKPEIEYSTNATPLIEEVSATAAAVSIEGTFPQILDFSCWIREIMATVMEGGRKDASLSGGDNEELILKTEFPPFGWSKVNAKARMRGGHVFSVYIVRDAYLNLRYAKGWAVDTENVEAKDAVRMGEYEAMVEAPKMVSEGFGWRMIV</sequence>
<evidence type="ECO:0000313" key="1">
    <source>
        <dbReference type="EMBL" id="KAK1294724.1"/>
    </source>
</evidence>
<reference evidence="1" key="2">
    <citation type="submission" date="2023-06" db="EMBL/GenBank/DDBJ databases">
        <authorList>
            <person name="Ma L."/>
            <person name="Liu K.-W."/>
            <person name="Li Z."/>
            <person name="Hsiao Y.-Y."/>
            <person name="Qi Y."/>
            <person name="Fu T."/>
            <person name="Tang G."/>
            <person name="Zhang D."/>
            <person name="Sun W.-H."/>
            <person name="Liu D.-K."/>
            <person name="Li Y."/>
            <person name="Chen G.-Z."/>
            <person name="Liu X.-D."/>
            <person name="Liao X.-Y."/>
            <person name="Jiang Y.-T."/>
            <person name="Yu X."/>
            <person name="Hao Y."/>
            <person name="Huang J."/>
            <person name="Zhao X.-W."/>
            <person name="Ke S."/>
            <person name="Chen Y.-Y."/>
            <person name="Wu W.-L."/>
            <person name="Hsu J.-L."/>
            <person name="Lin Y.-F."/>
            <person name="Huang M.-D."/>
            <person name="Li C.-Y."/>
            <person name="Huang L."/>
            <person name="Wang Z.-W."/>
            <person name="Zhao X."/>
            <person name="Zhong W.-Y."/>
            <person name="Peng D.-H."/>
            <person name="Ahmad S."/>
            <person name="Lan S."/>
            <person name="Zhang J.-S."/>
            <person name="Tsai W.-C."/>
            <person name="Van De Peer Y."/>
            <person name="Liu Z.-J."/>
        </authorList>
    </citation>
    <scope>NUCLEOTIDE SEQUENCE</scope>
    <source>
        <strain evidence="1">CP</strain>
        <tissue evidence="1">Leaves</tissue>
    </source>
</reference>
<proteinExistence type="predicted"/>
<gene>
    <name evidence="1" type="ORF">QJS10_CPA16g00079</name>
</gene>
<comment type="caution">
    <text evidence="1">The sequence shown here is derived from an EMBL/GenBank/DDBJ whole genome shotgun (WGS) entry which is preliminary data.</text>
</comment>
<dbReference type="Proteomes" id="UP001180020">
    <property type="component" value="Unassembled WGS sequence"/>
</dbReference>
<reference evidence="1" key="1">
    <citation type="journal article" date="2023" name="Nat. Commun.">
        <title>Diploid and tetraploid genomes of Acorus and the evolution of monocots.</title>
        <authorList>
            <person name="Ma L."/>
            <person name="Liu K.W."/>
            <person name="Li Z."/>
            <person name="Hsiao Y.Y."/>
            <person name="Qi Y."/>
            <person name="Fu T."/>
            <person name="Tang G.D."/>
            <person name="Zhang D."/>
            <person name="Sun W.H."/>
            <person name="Liu D.K."/>
            <person name="Li Y."/>
            <person name="Chen G.Z."/>
            <person name="Liu X.D."/>
            <person name="Liao X.Y."/>
            <person name="Jiang Y.T."/>
            <person name="Yu X."/>
            <person name="Hao Y."/>
            <person name="Huang J."/>
            <person name="Zhao X.W."/>
            <person name="Ke S."/>
            <person name="Chen Y.Y."/>
            <person name="Wu W.L."/>
            <person name="Hsu J.L."/>
            <person name="Lin Y.F."/>
            <person name="Huang M.D."/>
            <person name="Li C.Y."/>
            <person name="Huang L."/>
            <person name="Wang Z.W."/>
            <person name="Zhao X."/>
            <person name="Zhong W.Y."/>
            <person name="Peng D.H."/>
            <person name="Ahmad S."/>
            <person name="Lan S."/>
            <person name="Zhang J.S."/>
            <person name="Tsai W.C."/>
            <person name="Van de Peer Y."/>
            <person name="Liu Z.J."/>
        </authorList>
    </citation>
    <scope>NUCLEOTIDE SEQUENCE</scope>
    <source>
        <strain evidence="1">CP</strain>
    </source>
</reference>
<dbReference type="EMBL" id="JAUJYO010000016">
    <property type="protein sequence ID" value="KAK1294724.1"/>
    <property type="molecule type" value="Genomic_DNA"/>
</dbReference>
<evidence type="ECO:0000313" key="2">
    <source>
        <dbReference type="Proteomes" id="UP001180020"/>
    </source>
</evidence>
<accession>A0AAV9D1S5</accession>
<protein>
    <submittedName>
        <fullName evidence="1">Uncharacterized protein</fullName>
    </submittedName>
</protein>
<dbReference type="AlphaFoldDB" id="A0AAV9D1S5"/>
<name>A0AAV9D1S5_ACOCL</name>